<dbReference type="Proteomes" id="UP000033070">
    <property type="component" value="Chromosome"/>
</dbReference>
<gene>
    <name evidence="1" type="ORF">OYT1_ch0709</name>
</gene>
<sequence>MDTIKLGSRANNPDMDWSQVRETVLMLELSMVQIDTALRDSRSSFEVLSSTFTAMANFLSSQQETLHSLPTTEEGEAMKAGVLETGSHVMSMMHEAIISFQFYDRMGQRLDHVCHSLHSLSQLVADRSKIYSPEEWMNLQDLIRSKYTTPEERDMFDAVVLGVPVEEAINKYVANLQEKAGGDVELF</sequence>
<evidence type="ECO:0000313" key="1">
    <source>
        <dbReference type="EMBL" id="BBE50276.1"/>
    </source>
</evidence>
<name>A0A2Z6G9Z2_9PROT</name>
<dbReference type="KEGG" id="fam:OYT1_ch0709"/>
<dbReference type="STRING" id="1188319.OYT1_00042"/>
<dbReference type="EMBL" id="AP018738">
    <property type="protein sequence ID" value="BBE50276.1"/>
    <property type="molecule type" value="Genomic_DNA"/>
</dbReference>
<evidence type="ECO:0000313" key="2">
    <source>
        <dbReference type="Proteomes" id="UP000033070"/>
    </source>
</evidence>
<keyword evidence="2" id="KW-1185">Reference proteome</keyword>
<organism evidence="1 2">
    <name type="scientific">Ferriphaselus amnicola</name>
    <dbReference type="NCBI Taxonomy" id="1188319"/>
    <lineage>
        <taxon>Bacteria</taxon>
        <taxon>Pseudomonadati</taxon>
        <taxon>Pseudomonadota</taxon>
        <taxon>Betaproteobacteria</taxon>
        <taxon>Nitrosomonadales</taxon>
        <taxon>Gallionellaceae</taxon>
        <taxon>Ferriphaselus</taxon>
    </lineage>
</organism>
<dbReference type="OrthoDB" id="3288815at2"/>
<proteinExistence type="predicted"/>
<dbReference type="AlphaFoldDB" id="A0A2Z6G9Z2"/>
<dbReference type="RefSeq" id="WP_062625322.1">
    <property type="nucleotide sequence ID" value="NZ_AP018738.1"/>
</dbReference>
<accession>A0A2Z6G9Z2</accession>
<protein>
    <submittedName>
        <fullName evidence="1">Uncharacterized protein</fullName>
    </submittedName>
</protein>
<reference evidence="1 2" key="1">
    <citation type="submission" date="2018-06" db="EMBL/GenBank/DDBJ databases">
        <title>OYT1 Genome Sequencing.</title>
        <authorList>
            <person name="Kato S."/>
            <person name="Itoh T."/>
            <person name="Ohkuma M."/>
        </authorList>
    </citation>
    <scope>NUCLEOTIDE SEQUENCE [LARGE SCALE GENOMIC DNA]</scope>
    <source>
        <strain evidence="1 2">OYT1</strain>
    </source>
</reference>